<dbReference type="AlphaFoldDB" id="A0A1F6MRW4"/>
<dbReference type="Proteomes" id="UP000178347">
    <property type="component" value="Unassembled WGS sequence"/>
</dbReference>
<protein>
    <recommendedName>
        <fullName evidence="6">Glycosyl transferase family 1 domain-containing protein</fullName>
    </recommendedName>
</protein>
<feature type="domain" description="Glycosyl transferase family 1" evidence="2">
    <location>
        <begin position="212"/>
        <end position="353"/>
    </location>
</feature>
<feature type="domain" description="Glycosyltransferase subfamily 4-like N-terminal" evidence="3">
    <location>
        <begin position="70"/>
        <end position="189"/>
    </location>
</feature>
<sequence>MLIGIDASRANEEQKTGVGWYAWHLIEELKHTITLSPHHFITDEPVKVILYTREELKGELAELPENWTQKVLKWPPRRFWTQIRLGWEMLISPPDVLFIPAHVFPIIHPEKTVMTVHDTAALRFPESYNWFERWYTIWSAKYAVKKLWKVIVPSEFVRQELIRDFCRGQVATCPYGSSEKIAVIPHGYDRRYKRYEIGDKRVDGVLKKYNIERPFVLSVGRLEGKKNTARIIEAFEILRTQNTINKTQLVLVGGVGYGYKKVEEVINSSPYKKDIKILGYVNALDLPYIMNAAEVFVYPSLYEGFGLPVLEALACGVPVVAGKGSCLEEVGGDACIYVDPTNVDEIAQAIQSARTHFEPVLGLKQAAKFSWEKCANETARLLRIT</sequence>
<dbReference type="InterPro" id="IPR028098">
    <property type="entry name" value="Glyco_trans_4-like_N"/>
</dbReference>
<reference evidence="4 5" key="1">
    <citation type="journal article" date="2016" name="Nat. Commun.">
        <title>Thousands of microbial genomes shed light on interconnected biogeochemical processes in an aquifer system.</title>
        <authorList>
            <person name="Anantharaman K."/>
            <person name="Brown C.T."/>
            <person name="Hug L.A."/>
            <person name="Sharon I."/>
            <person name="Castelle C.J."/>
            <person name="Probst A.J."/>
            <person name="Thomas B.C."/>
            <person name="Singh A."/>
            <person name="Wilkins M.J."/>
            <person name="Karaoz U."/>
            <person name="Brodie E.L."/>
            <person name="Williams K.H."/>
            <person name="Hubbard S.S."/>
            <person name="Banfield J.F."/>
        </authorList>
    </citation>
    <scope>NUCLEOTIDE SEQUENCE [LARGE SCALE GENOMIC DNA]</scope>
</reference>
<dbReference type="GO" id="GO:0016757">
    <property type="term" value="F:glycosyltransferase activity"/>
    <property type="evidence" value="ECO:0007669"/>
    <property type="project" value="InterPro"/>
</dbReference>
<dbReference type="CDD" id="cd03809">
    <property type="entry name" value="GT4_MtfB-like"/>
    <property type="match status" value="1"/>
</dbReference>
<dbReference type="SUPFAM" id="SSF53756">
    <property type="entry name" value="UDP-Glycosyltransferase/glycogen phosphorylase"/>
    <property type="match status" value="1"/>
</dbReference>
<evidence type="ECO:0000259" key="3">
    <source>
        <dbReference type="Pfam" id="PF13439"/>
    </source>
</evidence>
<dbReference type="Pfam" id="PF13439">
    <property type="entry name" value="Glyco_transf_4"/>
    <property type="match status" value="1"/>
</dbReference>
<evidence type="ECO:0000259" key="2">
    <source>
        <dbReference type="Pfam" id="PF00534"/>
    </source>
</evidence>
<comment type="caution">
    <text evidence="4">The sequence shown here is derived from an EMBL/GenBank/DDBJ whole genome shotgun (WGS) entry which is preliminary data.</text>
</comment>
<gene>
    <name evidence="4" type="ORF">A3G00_04380</name>
</gene>
<organism evidence="4 5">
    <name type="scientific">Candidatus Magasanikbacteria bacterium RIFCSPLOWO2_12_FULL_43_12</name>
    <dbReference type="NCBI Taxonomy" id="1798692"/>
    <lineage>
        <taxon>Bacteria</taxon>
        <taxon>Candidatus Magasanikiibacteriota</taxon>
    </lineage>
</organism>
<dbReference type="PANTHER" id="PTHR46401:SF2">
    <property type="entry name" value="GLYCOSYLTRANSFERASE WBBK-RELATED"/>
    <property type="match status" value="1"/>
</dbReference>
<evidence type="ECO:0000313" key="5">
    <source>
        <dbReference type="Proteomes" id="UP000178347"/>
    </source>
</evidence>
<accession>A0A1F6MRW4</accession>
<evidence type="ECO:0008006" key="6">
    <source>
        <dbReference type="Google" id="ProtNLM"/>
    </source>
</evidence>
<dbReference type="InterPro" id="IPR001296">
    <property type="entry name" value="Glyco_trans_1"/>
</dbReference>
<evidence type="ECO:0000256" key="1">
    <source>
        <dbReference type="ARBA" id="ARBA00022679"/>
    </source>
</evidence>
<dbReference type="Gene3D" id="3.40.50.2000">
    <property type="entry name" value="Glycogen Phosphorylase B"/>
    <property type="match status" value="2"/>
</dbReference>
<keyword evidence="1" id="KW-0808">Transferase</keyword>
<dbReference type="PANTHER" id="PTHR46401">
    <property type="entry name" value="GLYCOSYLTRANSFERASE WBBK-RELATED"/>
    <property type="match status" value="1"/>
</dbReference>
<name>A0A1F6MRW4_9BACT</name>
<evidence type="ECO:0000313" key="4">
    <source>
        <dbReference type="EMBL" id="OGH74381.1"/>
    </source>
</evidence>
<dbReference type="STRING" id="1798692.A3G00_04380"/>
<proteinExistence type="predicted"/>
<dbReference type="Pfam" id="PF00534">
    <property type="entry name" value="Glycos_transf_1"/>
    <property type="match status" value="1"/>
</dbReference>
<dbReference type="EMBL" id="MFQN01000017">
    <property type="protein sequence ID" value="OGH74381.1"/>
    <property type="molecule type" value="Genomic_DNA"/>
</dbReference>